<dbReference type="HAMAP" id="MF_00298">
    <property type="entry name" value="Nudix_RppH"/>
    <property type="match status" value="1"/>
</dbReference>
<dbReference type="PROSITE" id="PS51462">
    <property type="entry name" value="NUDIX"/>
    <property type="match status" value="1"/>
</dbReference>
<dbReference type="AlphaFoldDB" id="A0A5B8S592"/>
<dbReference type="OrthoDB" id="9816040at2"/>
<dbReference type="GO" id="GO:0019693">
    <property type="term" value="P:ribose phosphate metabolic process"/>
    <property type="evidence" value="ECO:0007669"/>
    <property type="project" value="TreeGrafter"/>
</dbReference>
<feature type="short sequence motif" description="Nudix box" evidence="4">
    <location>
        <begin position="54"/>
        <end position="75"/>
    </location>
</feature>
<evidence type="ECO:0000256" key="2">
    <source>
        <dbReference type="ARBA" id="ARBA00001946"/>
    </source>
</evidence>
<keyword evidence="3 4" id="KW-0378">Hydrolase</keyword>
<name>A0A5B8S592_9SPHN</name>
<dbReference type="EMBL" id="CP042345">
    <property type="protein sequence ID" value="QEA16563.1"/>
    <property type="molecule type" value="Genomic_DNA"/>
</dbReference>
<dbReference type="GO" id="GO:0034432">
    <property type="term" value="F:bis(5'-adenosyl)-pentaphosphatase activity"/>
    <property type="evidence" value="ECO:0007669"/>
    <property type="project" value="TreeGrafter"/>
</dbReference>
<dbReference type="PROSITE" id="PS00893">
    <property type="entry name" value="NUDIX_BOX"/>
    <property type="match status" value="1"/>
</dbReference>
<dbReference type="GO" id="GO:0006753">
    <property type="term" value="P:nucleoside phosphate metabolic process"/>
    <property type="evidence" value="ECO:0007669"/>
    <property type="project" value="TreeGrafter"/>
</dbReference>
<feature type="domain" description="Nudix hydrolase" evidence="5">
    <location>
        <begin position="14"/>
        <end position="165"/>
    </location>
</feature>
<evidence type="ECO:0000313" key="7">
    <source>
        <dbReference type="Proteomes" id="UP000321172"/>
    </source>
</evidence>
<comment type="function">
    <text evidence="4">Accelerates the degradation of transcripts by removing pyrophosphate from the 5'-end of triphosphorylated RNA, leading to a more labile monophosphorylated state that can stimulate subsequent ribonuclease cleavage.</text>
</comment>
<gene>
    <name evidence="4" type="primary">rppH</name>
    <name evidence="4" type="synonym">nudH</name>
    <name evidence="6" type="ORF">FRF71_10705</name>
</gene>
<dbReference type="Proteomes" id="UP000321172">
    <property type="component" value="Chromosome"/>
</dbReference>
<dbReference type="InterPro" id="IPR015797">
    <property type="entry name" value="NUDIX_hydrolase-like_dom_sf"/>
</dbReference>
<evidence type="ECO:0000259" key="5">
    <source>
        <dbReference type="PROSITE" id="PS51462"/>
    </source>
</evidence>
<dbReference type="InterPro" id="IPR020476">
    <property type="entry name" value="Nudix_hydrolase"/>
</dbReference>
<comment type="cofactor">
    <cofactor evidence="2">
        <name>Mg(2+)</name>
        <dbReference type="ChEBI" id="CHEBI:18420"/>
    </cofactor>
</comment>
<dbReference type="InterPro" id="IPR022927">
    <property type="entry name" value="RppH"/>
</dbReference>
<comment type="similarity">
    <text evidence="4">Belongs to the Nudix hydrolase family. RppH subfamily.</text>
</comment>
<dbReference type="Pfam" id="PF00293">
    <property type="entry name" value="NUDIX"/>
    <property type="match status" value="1"/>
</dbReference>
<dbReference type="Gene3D" id="3.90.79.10">
    <property type="entry name" value="Nucleoside Triphosphate Pyrophosphohydrolase"/>
    <property type="match status" value="1"/>
</dbReference>
<dbReference type="PANTHER" id="PTHR11839">
    <property type="entry name" value="UDP/ADP-SUGAR PYROPHOSPHATASE"/>
    <property type="match status" value="1"/>
</dbReference>
<reference evidence="6 7" key="1">
    <citation type="journal article" date="2013" name="J. Microbiol. Biotechnol.">
        <title>Novosphingobium ginsenosidimutans sp. nov., with the ability to convert ginsenoside.</title>
        <authorList>
            <person name="Kim J.K."/>
            <person name="He D."/>
            <person name="Liu Q.M."/>
            <person name="Park H.Y."/>
            <person name="Jung M.S."/>
            <person name="Yoon M.H."/>
            <person name="Kim S.C."/>
            <person name="Im W.T."/>
        </authorList>
    </citation>
    <scope>NUCLEOTIDE SEQUENCE [LARGE SCALE GENOMIC DNA]</scope>
    <source>
        <strain evidence="6 7">FW-6</strain>
    </source>
</reference>
<dbReference type="InterPro" id="IPR020084">
    <property type="entry name" value="NUDIX_hydrolase_CS"/>
</dbReference>
<evidence type="ECO:0000313" key="6">
    <source>
        <dbReference type="EMBL" id="QEA16563.1"/>
    </source>
</evidence>
<proteinExistence type="inferred from homology"/>
<comment type="cofactor">
    <cofactor evidence="4">
        <name>a divalent metal cation</name>
        <dbReference type="ChEBI" id="CHEBI:60240"/>
    </cofactor>
</comment>
<dbReference type="RefSeq" id="WP_147090642.1">
    <property type="nucleotide sequence ID" value="NZ_BAABJD010000005.1"/>
</dbReference>
<accession>A0A5B8S592</accession>
<keyword evidence="7" id="KW-1185">Reference proteome</keyword>
<dbReference type="KEGG" id="ngf:FRF71_10705"/>
<dbReference type="InterPro" id="IPR000086">
    <property type="entry name" value="NUDIX_hydrolase_dom"/>
</dbReference>
<dbReference type="SUPFAM" id="SSF55811">
    <property type="entry name" value="Nudix"/>
    <property type="match status" value="1"/>
</dbReference>
<organism evidence="6 7">
    <name type="scientific">Novosphingobium ginsenosidimutans</name>
    <dbReference type="NCBI Taxonomy" id="1176536"/>
    <lineage>
        <taxon>Bacteria</taxon>
        <taxon>Pseudomonadati</taxon>
        <taxon>Pseudomonadota</taxon>
        <taxon>Alphaproteobacteria</taxon>
        <taxon>Sphingomonadales</taxon>
        <taxon>Sphingomonadaceae</taxon>
        <taxon>Novosphingobium</taxon>
    </lineage>
</organism>
<dbReference type="NCBIfam" id="NF001938">
    <property type="entry name" value="PRK00714.1-5"/>
    <property type="match status" value="1"/>
</dbReference>
<protein>
    <recommendedName>
        <fullName evidence="4">RNA pyrophosphohydrolase</fullName>
        <ecNumber evidence="4">3.6.1.-</ecNumber>
    </recommendedName>
    <alternativeName>
        <fullName evidence="4">(Di)nucleoside polyphosphate hydrolase</fullName>
    </alternativeName>
</protein>
<evidence type="ECO:0000256" key="4">
    <source>
        <dbReference type="HAMAP-Rule" id="MF_00298"/>
    </source>
</evidence>
<dbReference type="PRINTS" id="PR00502">
    <property type="entry name" value="NUDIXFAMILY"/>
</dbReference>
<dbReference type="CDD" id="cd03671">
    <property type="entry name" value="NUDIX_Ap4A_hydrolase_plant_like"/>
    <property type="match status" value="1"/>
</dbReference>
<evidence type="ECO:0000256" key="1">
    <source>
        <dbReference type="ARBA" id="ARBA00001936"/>
    </source>
</evidence>
<dbReference type="PANTHER" id="PTHR11839:SF22">
    <property type="entry name" value="NUDIX HYDROLASE 26, CHLOROPLASTIC"/>
    <property type="match status" value="1"/>
</dbReference>
<dbReference type="GO" id="GO:0008893">
    <property type="term" value="F:guanosine-3',5'-bis(diphosphate) 3'-diphosphatase activity"/>
    <property type="evidence" value="ECO:0007669"/>
    <property type="project" value="TreeGrafter"/>
</dbReference>
<dbReference type="EC" id="3.6.1.-" evidence="4"/>
<sequence>MNDTSPTADFSALPYRPCVGVMLVNASGLAFVGKRIDTRGQPDEGGVYWQMPQGGIDEGEDLRTAALRELWEETGVQEEHVTILSQTREEVLYDLPDELMGKLWGGRYRGQRQHWVLARFTGEDHHIRLDAHDPAEFCEWQWMEPAQLPEVIVPFKKRVYRAVLDEFRDLI</sequence>
<evidence type="ECO:0000256" key="3">
    <source>
        <dbReference type="ARBA" id="ARBA00022801"/>
    </source>
</evidence>
<comment type="cofactor">
    <cofactor evidence="1">
        <name>Mn(2+)</name>
        <dbReference type="ChEBI" id="CHEBI:29035"/>
    </cofactor>
</comment>